<dbReference type="InterPro" id="IPR009531">
    <property type="entry name" value="DUF1150"/>
</dbReference>
<evidence type="ECO:0000313" key="2">
    <source>
        <dbReference type="Proteomes" id="UP001139104"/>
    </source>
</evidence>
<comment type="caution">
    <text evidence="1">The sequence shown here is derived from an EMBL/GenBank/DDBJ whole genome shotgun (WGS) entry which is preliminary data.</text>
</comment>
<accession>A0ABS9ZBE4</accession>
<keyword evidence="2" id="KW-1185">Reference proteome</keyword>
<name>A0ABS9ZBE4_9HYPH</name>
<dbReference type="Pfam" id="PF06620">
    <property type="entry name" value="DUF1150"/>
    <property type="match status" value="1"/>
</dbReference>
<gene>
    <name evidence="1" type="ORF">K2U94_19110</name>
</gene>
<dbReference type="RefSeq" id="WP_243068728.1">
    <property type="nucleotide sequence ID" value="NZ_JAIVFK010000022.1"/>
</dbReference>
<protein>
    <submittedName>
        <fullName evidence="1">DUF1150 domain-containing protein</fullName>
    </submittedName>
</protein>
<evidence type="ECO:0000313" key="1">
    <source>
        <dbReference type="EMBL" id="MCI4684851.1"/>
    </source>
</evidence>
<organism evidence="1 2">
    <name type="scientific">Candidatus Rhodoblastus alkanivorans</name>
    <dbReference type="NCBI Taxonomy" id="2954117"/>
    <lineage>
        <taxon>Bacteria</taxon>
        <taxon>Pseudomonadati</taxon>
        <taxon>Pseudomonadota</taxon>
        <taxon>Alphaproteobacteria</taxon>
        <taxon>Hyphomicrobiales</taxon>
        <taxon>Rhodoblastaceae</taxon>
        <taxon>Rhodoblastus</taxon>
    </lineage>
</organism>
<dbReference type="Proteomes" id="UP001139104">
    <property type="component" value="Unassembled WGS sequence"/>
</dbReference>
<reference evidence="1" key="1">
    <citation type="journal article" date="2022" name="ISME J.">
        <title>Identification of active gaseous-alkane degraders at natural gas seeps.</title>
        <authorList>
            <person name="Farhan Ul Haque M."/>
            <person name="Hernandez M."/>
            <person name="Crombie A.T."/>
            <person name="Murrell J.C."/>
        </authorList>
    </citation>
    <scope>NUCLEOTIDE SEQUENCE</scope>
    <source>
        <strain evidence="1">PC2</strain>
    </source>
</reference>
<dbReference type="EMBL" id="JAIVFP010000001">
    <property type="protein sequence ID" value="MCI4684851.1"/>
    <property type="molecule type" value="Genomic_DNA"/>
</dbReference>
<sequence>MTNEHHHHVPGPLTPDQFVHLGQGAIAYVRPMKSEEAQALFPQIQGLQPGMQLFALVGADGEPIVLADSKAAAVANAWEHQLATVSLH</sequence>
<proteinExistence type="predicted"/>